<dbReference type="InterPro" id="IPR043128">
    <property type="entry name" value="Rev_trsase/Diguanyl_cyclase"/>
</dbReference>
<keyword evidence="6" id="KW-0695">RNA-directed DNA polymerase</keyword>
<gene>
    <name evidence="9" type="ORF">Pfra01_002270200</name>
</gene>
<protein>
    <submittedName>
        <fullName evidence="9">Unnamed protein product</fullName>
    </submittedName>
</protein>
<dbReference type="OrthoDB" id="425619at2759"/>
<dbReference type="PANTHER" id="PTHR37984">
    <property type="entry name" value="PROTEIN CBG26694"/>
    <property type="match status" value="1"/>
</dbReference>
<evidence type="ECO:0000256" key="6">
    <source>
        <dbReference type="ARBA" id="ARBA00022918"/>
    </source>
</evidence>
<dbReference type="InterPro" id="IPR050951">
    <property type="entry name" value="Retrovirus_Pol_polyprotein"/>
</dbReference>
<dbReference type="PANTHER" id="PTHR37984:SF5">
    <property type="entry name" value="PROTEIN NYNRIN-LIKE"/>
    <property type="match status" value="1"/>
</dbReference>
<dbReference type="CDD" id="cd09274">
    <property type="entry name" value="RNase_HI_RT_Ty3"/>
    <property type="match status" value="1"/>
</dbReference>
<dbReference type="GO" id="GO:0016787">
    <property type="term" value="F:hydrolase activity"/>
    <property type="evidence" value="ECO:0007669"/>
    <property type="project" value="UniProtKB-KW"/>
</dbReference>
<reference evidence="9" key="1">
    <citation type="submission" date="2023-04" db="EMBL/GenBank/DDBJ databases">
        <title>Phytophthora fragariaefolia NBRC 109709.</title>
        <authorList>
            <person name="Ichikawa N."/>
            <person name="Sato H."/>
            <person name="Tonouchi N."/>
        </authorList>
    </citation>
    <scope>NUCLEOTIDE SEQUENCE</scope>
    <source>
        <strain evidence="9">NBRC 109709</strain>
    </source>
</reference>
<feature type="region of interest" description="Disordered" evidence="7">
    <location>
        <begin position="439"/>
        <end position="583"/>
    </location>
</feature>
<dbReference type="InterPro" id="IPR041373">
    <property type="entry name" value="RT_RNaseH"/>
</dbReference>
<comment type="caution">
    <text evidence="9">The sequence shown here is derived from an EMBL/GenBank/DDBJ whole genome shotgun (WGS) entry which is preliminary data.</text>
</comment>
<dbReference type="Gene3D" id="3.30.70.270">
    <property type="match status" value="1"/>
</dbReference>
<dbReference type="Proteomes" id="UP001165121">
    <property type="component" value="Unassembled WGS sequence"/>
</dbReference>
<keyword evidence="1" id="KW-0808">Transferase</keyword>
<organism evidence="9 10">
    <name type="scientific">Phytophthora fragariaefolia</name>
    <dbReference type="NCBI Taxonomy" id="1490495"/>
    <lineage>
        <taxon>Eukaryota</taxon>
        <taxon>Sar</taxon>
        <taxon>Stramenopiles</taxon>
        <taxon>Oomycota</taxon>
        <taxon>Peronosporomycetes</taxon>
        <taxon>Peronosporales</taxon>
        <taxon>Peronosporaceae</taxon>
        <taxon>Phytophthora</taxon>
    </lineage>
</organism>
<sequence>MDPLESDMQVLVLGEALDPKELDAWLATLGDTVTPLENEDEVHVGAPEPDTRETVLKLLRVHHFPDDAETPQTRASEDAIIESSVTMMLHAAVIEESNGAWGLPVELVKKKDSEVRFCVDYRALNKVTKKDEYPLPRIDETLDAFGGAVLFTTLDLHAGYCRPRWSRRSLQNSFDDKARIVPIYTDAVWVNECSVKLPADDDQRTAGADVDTVFGVPRQYCSLYAWQCTETTGAAGHGTSETVGGRAVTQVKEVRVRGTDHGVLGPVAFASKVNSDAAANYPITELECLAVVWTVKLFRPYLYGRTFEIITDHAAVKWLMTRPNLAGRRSLTLHEYEFEIVYRPGTTNVVADALSQVPDAVLEAVTKTQGRHFGAHAVENLEDEAKSEEDGLPTTEDVRAVAEYARRTAGQPQTVAVPGVLAATTSGTTLTESVVATATGGGKTTYGSVAVADGDRGAPTGEKAPISPADDNNADSNADGDKRRRSAIGGDGTSGRATASPAATHGDRGATTAASRDLGGAPRCSAVDDGGDDLDGHIDDEDDDGDGTEGGDSLNGTRHEDDNEDGGATRTYDGCGDAAVGAD</sequence>
<dbReference type="CDD" id="cd01647">
    <property type="entry name" value="RT_LTR"/>
    <property type="match status" value="1"/>
</dbReference>
<evidence type="ECO:0000256" key="2">
    <source>
        <dbReference type="ARBA" id="ARBA00022695"/>
    </source>
</evidence>
<evidence type="ECO:0000256" key="1">
    <source>
        <dbReference type="ARBA" id="ARBA00022679"/>
    </source>
</evidence>
<dbReference type="GO" id="GO:0004519">
    <property type="term" value="F:endonuclease activity"/>
    <property type="evidence" value="ECO:0007669"/>
    <property type="project" value="UniProtKB-KW"/>
</dbReference>
<keyword evidence="2" id="KW-0548">Nucleotidyltransferase</keyword>
<evidence type="ECO:0000259" key="8">
    <source>
        <dbReference type="Pfam" id="PF17917"/>
    </source>
</evidence>
<dbReference type="Gene3D" id="3.10.10.10">
    <property type="entry name" value="HIV Type 1 Reverse Transcriptase, subunit A, domain 1"/>
    <property type="match status" value="1"/>
</dbReference>
<dbReference type="AlphaFoldDB" id="A0A9W6Y778"/>
<feature type="domain" description="Reverse transcriptase RNase H-like" evidence="8">
    <location>
        <begin position="260"/>
        <end position="328"/>
    </location>
</feature>
<accession>A0A9W6Y778</accession>
<evidence type="ECO:0000313" key="9">
    <source>
        <dbReference type="EMBL" id="GMF54412.1"/>
    </source>
</evidence>
<keyword evidence="10" id="KW-1185">Reference proteome</keyword>
<name>A0A9W6Y778_9STRA</name>
<dbReference type="SUPFAM" id="SSF56672">
    <property type="entry name" value="DNA/RNA polymerases"/>
    <property type="match status" value="2"/>
</dbReference>
<feature type="compositionally biased region" description="Acidic residues" evidence="7">
    <location>
        <begin position="529"/>
        <end position="549"/>
    </location>
</feature>
<dbReference type="InterPro" id="IPR043502">
    <property type="entry name" value="DNA/RNA_pol_sf"/>
</dbReference>
<keyword evidence="5" id="KW-0378">Hydrolase</keyword>
<dbReference type="Pfam" id="PF17917">
    <property type="entry name" value="RT_RNaseH"/>
    <property type="match status" value="1"/>
</dbReference>
<evidence type="ECO:0000256" key="5">
    <source>
        <dbReference type="ARBA" id="ARBA00022801"/>
    </source>
</evidence>
<evidence type="ECO:0000313" key="10">
    <source>
        <dbReference type="Proteomes" id="UP001165121"/>
    </source>
</evidence>
<dbReference type="GO" id="GO:0003964">
    <property type="term" value="F:RNA-directed DNA polymerase activity"/>
    <property type="evidence" value="ECO:0007669"/>
    <property type="project" value="UniProtKB-KW"/>
</dbReference>
<evidence type="ECO:0000256" key="4">
    <source>
        <dbReference type="ARBA" id="ARBA00022759"/>
    </source>
</evidence>
<evidence type="ECO:0000256" key="3">
    <source>
        <dbReference type="ARBA" id="ARBA00022722"/>
    </source>
</evidence>
<evidence type="ECO:0000256" key="7">
    <source>
        <dbReference type="SAM" id="MobiDB-lite"/>
    </source>
</evidence>
<proteinExistence type="predicted"/>
<keyword evidence="4" id="KW-0255">Endonuclease</keyword>
<keyword evidence="3" id="KW-0540">Nuclease</keyword>
<dbReference type="EMBL" id="BSXT01003495">
    <property type="protein sequence ID" value="GMF54412.1"/>
    <property type="molecule type" value="Genomic_DNA"/>
</dbReference>